<dbReference type="GO" id="GO:0009294">
    <property type="term" value="P:DNA-mediated transformation"/>
    <property type="evidence" value="ECO:0007669"/>
    <property type="project" value="InterPro"/>
</dbReference>
<dbReference type="AlphaFoldDB" id="A0AA40VM52"/>
<dbReference type="Gene3D" id="1.10.10.10">
    <property type="entry name" value="Winged helix-like DNA-binding domain superfamily/Winged helix DNA-binding domain"/>
    <property type="match status" value="1"/>
</dbReference>
<proteinExistence type="inferred from homology"/>
<dbReference type="RefSeq" id="WP_183498671.1">
    <property type="nucleotide sequence ID" value="NZ_BAABCO010000001.1"/>
</dbReference>
<dbReference type="InterPro" id="IPR041614">
    <property type="entry name" value="DprA_WH"/>
</dbReference>
<protein>
    <submittedName>
        <fullName evidence="4">DNA processing protein</fullName>
    </submittedName>
</protein>
<evidence type="ECO:0000259" key="2">
    <source>
        <dbReference type="Pfam" id="PF02481"/>
    </source>
</evidence>
<dbReference type="PANTHER" id="PTHR43022:SF1">
    <property type="entry name" value="PROTEIN SMF"/>
    <property type="match status" value="1"/>
</dbReference>
<sequence>MTTIPLSDETAATALGLRVEEIDESMRDRYARGIWSCLTEPGDGVAGALIAAFGAREALTIVDIDDPLAGAAAGVDAKTLAQARSRWRPRRGDVRRAFDAARRCGAQLITPADAAWPQRVDDLGIHAPVCLWVRGDASLLPAHGGAVAIVGSRAASSYGEHVAMELAADLAGSGVMIVSGAAYGIDGAAHRATLTAGGTTLAVLAGGIDRPYPAGHTDLLSRVVRSGVVVAEVPCGTAPTKWRFLSRNRLIAAMSDATVVVEAGWRSGSLNTAHHAADLSRPMGAVPGPVTSASSMGCHRLLRETEAHCITRADDVRELMGLDARIGAVDAGARTDERTRVRDALSTRGGRTTDDIARRSGLSPSETGAVLALLELSGEVERRGEAWRRRPAS</sequence>
<evidence type="ECO:0000313" key="4">
    <source>
        <dbReference type="EMBL" id="MBB4138963.1"/>
    </source>
</evidence>
<dbReference type="NCBIfam" id="TIGR00732">
    <property type="entry name" value="dprA"/>
    <property type="match status" value="1"/>
</dbReference>
<reference evidence="4 5" key="1">
    <citation type="submission" date="2020-08" db="EMBL/GenBank/DDBJ databases">
        <title>Sequencing the genomes of 1000 actinobacteria strains.</title>
        <authorList>
            <person name="Klenk H.-P."/>
        </authorList>
    </citation>
    <scope>NUCLEOTIDE SEQUENCE [LARGE SCALE GENOMIC DNA]</scope>
    <source>
        <strain evidence="4 5">DSM 19600</strain>
    </source>
</reference>
<dbReference type="Gene3D" id="3.40.50.450">
    <property type="match status" value="1"/>
</dbReference>
<evidence type="ECO:0000256" key="1">
    <source>
        <dbReference type="ARBA" id="ARBA00006525"/>
    </source>
</evidence>
<evidence type="ECO:0000313" key="5">
    <source>
        <dbReference type="Proteomes" id="UP000549113"/>
    </source>
</evidence>
<feature type="domain" description="DprA winged helix" evidence="3">
    <location>
        <begin position="333"/>
        <end position="383"/>
    </location>
</feature>
<dbReference type="Pfam" id="PF02481">
    <property type="entry name" value="DNA_processg_A"/>
    <property type="match status" value="1"/>
</dbReference>
<dbReference type="PANTHER" id="PTHR43022">
    <property type="entry name" value="PROTEIN SMF"/>
    <property type="match status" value="1"/>
</dbReference>
<comment type="similarity">
    <text evidence="1">Belongs to the DprA/Smf family.</text>
</comment>
<dbReference type="InterPro" id="IPR057666">
    <property type="entry name" value="DrpA_SLOG"/>
</dbReference>
<name>A0AA40VM52_9MICO</name>
<evidence type="ECO:0000259" key="3">
    <source>
        <dbReference type="Pfam" id="PF17782"/>
    </source>
</evidence>
<comment type="caution">
    <text evidence="4">The sequence shown here is derived from an EMBL/GenBank/DDBJ whole genome shotgun (WGS) entry which is preliminary data.</text>
</comment>
<dbReference type="EMBL" id="JACIFH010000001">
    <property type="protein sequence ID" value="MBB4138963.1"/>
    <property type="molecule type" value="Genomic_DNA"/>
</dbReference>
<dbReference type="SUPFAM" id="SSF102405">
    <property type="entry name" value="MCP/YpsA-like"/>
    <property type="match status" value="1"/>
</dbReference>
<dbReference type="Pfam" id="PF17782">
    <property type="entry name" value="WHD_DprA"/>
    <property type="match status" value="1"/>
</dbReference>
<organism evidence="4 5">
    <name type="scientific">Microbacterium invictum</name>
    <dbReference type="NCBI Taxonomy" id="515415"/>
    <lineage>
        <taxon>Bacteria</taxon>
        <taxon>Bacillati</taxon>
        <taxon>Actinomycetota</taxon>
        <taxon>Actinomycetes</taxon>
        <taxon>Micrococcales</taxon>
        <taxon>Microbacteriaceae</taxon>
        <taxon>Microbacterium</taxon>
    </lineage>
</organism>
<feature type="domain" description="Smf/DprA SLOG" evidence="2">
    <location>
        <begin position="107"/>
        <end position="319"/>
    </location>
</feature>
<dbReference type="InterPro" id="IPR036388">
    <property type="entry name" value="WH-like_DNA-bd_sf"/>
</dbReference>
<accession>A0AA40VM52</accession>
<dbReference type="InterPro" id="IPR003488">
    <property type="entry name" value="DprA"/>
</dbReference>
<keyword evidence="5" id="KW-1185">Reference proteome</keyword>
<gene>
    <name evidence="4" type="ORF">BKA10_000757</name>
</gene>
<dbReference type="Proteomes" id="UP000549113">
    <property type="component" value="Unassembled WGS sequence"/>
</dbReference>